<sequence>MPYAYRHAATGTLLAAWQTNGYKLTYYGIVTWENVPSAAAAAEALAQAGISPEDTTAGRLEEWETLELTEHEAKLANVKLRNDPARIVFYRDGALGASTAPNV</sequence>
<keyword evidence="2" id="KW-1185">Reference proteome</keyword>
<name>A0A3D9JTS7_9BACL</name>
<evidence type="ECO:0000313" key="1">
    <source>
        <dbReference type="EMBL" id="RED77521.1"/>
    </source>
</evidence>
<evidence type="ECO:0000313" key="2">
    <source>
        <dbReference type="Proteomes" id="UP000256977"/>
    </source>
</evidence>
<comment type="caution">
    <text evidence="1">The sequence shown here is derived from an EMBL/GenBank/DDBJ whole genome shotgun (WGS) entry which is preliminary data.</text>
</comment>
<dbReference type="OrthoDB" id="2679144at2"/>
<dbReference type="EMBL" id="QRDZ01000009">
    <property type="protein sequence ID" value="RED77521.1"/>
    <property type="molecule type" value="Genomic_DNA"/>
</dbReference>
<organism evidence="1 2">
    <name type="scientific">Cohnella phaseoli</name>
    <dbReference type="NCBI Taxonomy" id="456490"/>
    <lineage>
        <taxon>Bacteria</taxon>
        <taxon>Bacillati</taxon>
        <taxon>Bacillota</taxon>
        <taxon>Bacilli</taxon>
        <taxon>Bacillales</taxon>
        <taxon>Paenibacillaceae</taxon>
        <taxon>Cohnella</taxon>
    </lineage>
</organism>
<gene>
    <name evidence="1" type="ORF">DFP98_109132</name>
</gene>
<accession>A0A3D9JTS7</accession>
<proteinExistence type="predicted"/>
<dbReference type="Proteomes" id="UP000256977">
    <property type="component" value="Unassembled WGS sequence"/>
</dbReference>
<dbReference type="RefSeq" id="WP_116061132.1">
    <property type="nucleotide sequence ID" value="NZ_QRDZ01000009.1"/>
</dbReference>
<protein>
    <submittedName>
        <fullName evidence="1">Uncharacterized protein</fullName>
    </submittedName>
</protein>
<reference evidence="1 2" key="1">
    <citation type="submission" date="2018-07" db="EMBL/GenBank/DDBJ databases">
        <title>Genomic Encyclopedia of Type Strains, Phase III (KMG-III): the genomes of soil and plant-associated and newly described type strains.</title>
        <authorList>
            <person name="Whitman W."/>
        </authorList>
    </citation>
    <scope>NUCLEOTIDE SEQUENCE [LARGE SCALE GENOMIC DNA]</scope>
    <source>
        <strain evidence="1 2">CECT 7287</strain>
    </source>
</reference>
<dbReference type="AlphaFoldDB" id="A0A3D9JTS7"/>